<dbReference type="RefSeq" id="WP_179727910.1">
    <property type="nucleotide sequence ID" value="NZ_BAABEF010000001.1"/>
</dbReference>
<evidence type="ECO:0000256" key="8">
    <source>
        <dbReference type="ARBA" id="ARBA00037998"/>
    </source>
</evidence>
<evidence type="ECO:0000256" key="5">
    <source>
        <dbReference type="ARBA" id="ARBA00022970"/>
    </source>
</evidence>
<dbReference type="EMBL" id="JACCBF010000001">
    <property type="protein sequence ID" value="NYD31624.1"/>
    <property type="molecule type" value="Genomic_DNA"/>
</dbReference>
<evidence type="ECO:0000256" key="7">
    <source>
        <dbReference type="ARBA" id="ARBA00023136"/>
    </source>
</evidence>
<evidence type="ECO:0000256" key="3">
    <source>
        <dbReference type="ARBA" id="ARBA00022475"/>
    </source>
</evidence>
<feature type="transmembrane region" description="Helical" evidence="9">
    <location>
        <begin position="33"/>
        <end position="50"/>
    </location>
</feature>
<dbReference type="GO" id="GO:0006865">
    <property type="term" value="P:amino acid transport"/>
    <property type="evidence" value="ECO:0007669"/>
    <property type="project" value="UniProtKB-KW"/>
</dbReference>
<dbReference type="AlphaFoldDB" id="A0A852RUQ3"/>
<evidence type="ECO:0000256" key="2">
    <source>
        <dbReference type="ARBA" id="ARBA00022448"/>
    </source>
</evidence>
<keyword evidence="2" id="KW-0813">Transport</keyword>
<proteinExistence type="inferred from homology"/>
<protein>
    <submittedName>
        <fullName evidence="10">Branched-chain amino acid transport system permease protein</fullName>
    </submittedName>
</protein>
<dbReference type="PANTHER" id="PTHR11795">
    <property type="entry name" value="BRANCHED-CHAIN AMINO ACID TRANSPORT SYSTEM PERMEASE PROTEIN LIVH"/>
    <property type="match status" value="1"/>
</dbReference>
<comment type="caution">
    <text evidence="10">The sequence shown here is derived from an EMBL/GenBank/DDBJ whole genome shotgun (WGS) entry which is preliminary data.</text>
</comment>
<feature type="transmembrane region" description="Helical" evidence="9">
    <location>
        <begin position="7"/>
        <end position="27"/>
    </location>
</feature>
<comment type="subcellular location">
    <subcellularLocation>
        <location evidence="1">Cell membrane</location>
        <topology evidence="1">Multi-pass membrane protein</topology>
    </subcellularLocation>
</comment>
<keyword evidence="5" id="KW-0029">Amino-acid transport</keyword>
<evidence type="ECO:0000313" key="11">
    <source>
        <dbReference type="Proteomes" id="UP000582231"/>
    </source>
</evidence>
<keyword evidence="11" id="KW-1185">Reference proteome</keyword>
<feature type="transmembrane region" description="Helical" evidence="9">
    <location>
        <begin position="183"/>
        <end position="202"/>
    </location>
</feature>
<keyword evidence="3" id="KW-1003">Cell membrane</keyword>
<dbReference type="InterPro" id="IPR001851">
    <property type="entry name" value="ABC_transp_permease"/>
</dbReference>
<dbReference type="PANTHER" id="PTHR11795:SF445">
    <property type="entry name" value="AMINO ACID ABC TRANSPORTER PERMEASE PROTEIN"/>
    <property type="match status" value="1"/>
</dbReference>
<comment type="similarity">
    <text evidence="8">Belongs to the binding-protein-dependent transport system permease family. LivHM subfamily.</text>
</comment>
<dbReference type="GO" id="GO:0022857">
    <property type="term" value="F:transmembrane transporter activity"/>
    <property type="evidence" value="ECO:0007669"/>
    <property type="project" value="InterPro"/>
</dbReference>
<sequence length="287" mass="29925">METTVDGLVIGSLYALVALGPCLVYGLLRVLDIANAAALTLGGYLVLVLAERADSPLLGVLAGLAAGAVLGWVVQRWIYRPILDRGPIVTLVTGIGLYIVATELFRLVFGPSQRSAHVELPLPDLDLGGVRLEGIDVVVLSVTVSVIGATWYVLTRTRSGVLWQAVAQDRNVAGAVGINAPRVIAAVFAVGYLLSALAGALLSVKYDAVYPTLGDIPAYKMLAIIILGGLGSPVGTIVAALLIGLVESWVVASFGFALPRDAIAFVALIVMLLNRPQGLIPSRVVKA</sequence>
<evidence type="ECO:0000313" key="10">
    <source>
        <dbReference type="EMBL" id="NYD31624.1"/>
    </source>
</evidence>
<evidence type="ECO:0000256" key="4">
    <source>
        <dbReference type="ARBA" id="ARBA00022692"/>
    </source>
</evidence>
<evidence type="ECO:0000256" key="9">
    <source>
        <dbReference type="SAM" id="Phobius"/>
    </source>
</evidence>
<evidence type="ECO:0000256" key="1">
    <source>
        <dbReference type="ARBA" id="ARBA00004651"/>
    </source>
</evidence>
<name>A0A852RUQ3_9ACTN</name>
<feature type="transmembrane region" description="Helical" evidence="9">
    <location>
        <begin position="222"/>
        <end position="243"/>
    </location>
</feature>
<dbReference type="CDD" id="cd06582">
    <property type="entry name" value="TM_PBP1_LivH_like"/>
    <property type="match status" value="1"/>
</dbReference>
<dbReference type="Pfam" id="PF02653">
    <property type="entry name" value="BPD_transp_2"/>
    <property type="match status" value="1"/>
</dbReference>
<reference evidence="10 11" key="1">
    <citation type="submission" date="2020-07" db="EMBL/GenBank/DDBJ databases">
        <title>Sequencing the genomes of 1000 actinobacteria strains.</title>
        <authorList>
            <person name="Klenk H.-P."/>
        </authorList>
    </citation>
    <scope>NUCLEOTIDE SEQUENCE [LARGE SCALE GENOMIC DNA]</scope>
    <source>
        <strain evidence="10 11">DSM 19082</strain>
    </source>
</reference>
<keyword evidence="4 9" id="KW-0812">Transmembrane</keyword>
<keyword evidence="7 9" id="KW-0472">Membrane</keyword>
<feature type="transmembrane region" description="Helical" evidence="9">
    <location>
        <begin position="130"/>
        <end position="154"/>
    </location>
</feature>
<keyword evidence="6 9" id="KW-1133">Transmembrane helix</keyword>
<feature type="transmembrane region" description="Helical" evidence="9">
    <location>
        <begin position="57"/>
        <end position="74"/>
    </location>
</feature>
<organism evidence="10 11">
    <name type="scientific">Nocardioides kongjuensis</name>
    <dbReference type="NCBI Taxonomy" id="349522"/>
    <lineage>
        <taxon>Bacteria</taxon>
        <taxon>Bacillati</taxon>
        <taxon>Actinomycetota</taxon>
        <taxon>Actinomycetes</taxon>
        <taxon>Propionibacteriales</taxon>
        <taxon>Nocardioidaceae</taxon>
        <taxon>Nocardioides</taxon>
    </lineage>
</organism>
<dbReference type="GO" id="GO:0005886">
    <property type="term" value="C:plasma membrane"/>
    <property type="evidence" value="ECO:0007669"/>
    <property type="project" value="UniProtKB-SubCell"/>
</dbReference>
<feature type="transmembrane region" description="Helical" evidence="9">
    <location>
        <begin position="86"/>
        <end position="109"/>
    </location>
</feature>
<feature type="transmembrane region" description="Helical" evidence="9">
    <location>
        <begin position="249"/>
        <end position="273"/>
    </location>
</feature>
<dbReference type="Proteomes" id="UP000582231">
    <property type="component" value="Unassembled WGS sequence"/>
</dbReference>
<accession>A0A852RUQ3</accession>
<dbReference type="InterPro" id="IPR052157">
    <property type="entry name" value="BCAA_transport_permease"/>
</dbReference>
<gene>
    <name evidence="10" type="ORF">BJ958_003170</name>
</gene>
<evidence type="ECO:0000256" key="6">
    <source>
        <dbReference type="ARBA" id="ARBA00022989"/>
    </source>
</evidence>